<dbReference type="InterPro" id="IPR001870">
    <property type="entry name" value="B30.2/SPRY"/>
</dbReference>
<dbReference type="InterPro" id="IPR036770">
    <property type="entry name" value="Ankyrin_rpt-contain_sf"/>
</dbReference>
<dbReference type="Gene3D" id="2.60.120.920">
    <property type="match status" value="1"/>
</dbReference>
<feature type="repeat" description="ANK" evidence="3">
    <location>
        <begin position="448"/>
        <end position="480"/>
    </location>
</feature>
<dbReference type="PANTHER" id="PTHR24198">
    <property type="entry name" value="ANKYRIN REPEAT AND PROTEIN KINASE DOMAIN-CONTAINING PROTEIN"/>
    <property type="match status" value="1"/>
</dbReference>
<dbReference type="Gene3D" id="1.25.40.20">
    <property type="entry name" value="Ankyrin repeat-containing domain"/>
    <property type="match status" value="5"/>
</dbReference>
<name>A0A9P8MGU6_9HYPO</name>
<dbReference type="PROSITE" id="PS50188">
    <property type="entry name" value="B302_SPRY"/>
    <property type="match status" value="1"/>
</dbReference>
<protein>
    <recommendedName>
        <fullName evidence="4">B30.2/SPRY domain-containing protein</fullName>
    </recommendedName>
</protein>
<dbReference type="InterPro" id="IPR013320">
    <property type="entry name" value="ConA-like_dom_sf"/>
</dbReference>
<feature type="repeat" description="ANK" evidence="3">
    <location>
        <begin position="99"/>
        <end position="131"/>
    </location>
</feature>
<evidence type="ECO:0000256" key="2">
    <source>
        <dbReference type="ARBA" id="ARBA00023043"/>
    </source>
</evidence>
<evidence type="ECO:0000313" key="5">
    <source>
        <dbReference type="EMBL" id="KAH0600118.1"/>
    </source>
</evidence>
<feature type="domain" description="B30.2/SPRY" evidence="4">
    <location>
        <begin position="768"/>
        <end position="952"/>
    </location>
</feature>
<dbReference type="SMART" id="SM00449">
    <property type="entry name" value="SPRY"/>
    <property type="match status" value="1"/>
</dbReference>
<dbReference type="SUPFAM" id="SSF48403">
    <property type="entry name" value="Ankyrin repeat"/>
    <property type="match status" value="3"/>
</dbReference>
<keyword evidence="6" id="KW-1185">Reference proteome</keyword>
<dbReference type="PROSITE" id="PS50297">
    <property type="entry name" value="ANK_REP_REGION"/>
    <property type="match status" value="7"/>
</dbReference>
<keyword evidence="2 3" id="KW-0040">ANK repeat</keyword>
<accession>A0A9P8MGU6</accession>
<dbReference type="SMART" id="SM00248">
    <property type="entry name" value="ANK"/>
    <property type="match status" value="17"/>
</dbReference>
<sequence>MMNSQDKDAQQDDIYVWPAFRALVEESRSLDLLCAASDGFTEIARRLLETGAKTAFTDEDGNRALHLSAKNQHIGIMKLLLEERYKQSGNFDINARNNSGETPLHLATEAGQSLSVQLLLEHDADVDAVTCNGEGAFHIAASLGNVEVMRTLLAARAKDYRLCHVNRDGHNVLTLAVQKGHTGIIKMLLETGIYPKKIQSTQENMLVMAANHLQNGKDMTLLFLAGGWNVNVRVEAHIACTALHAAALAGNAPVVKLLLDVGAEHCVRNSQEKQPLHLAVERGDVDVVEMLLSKGADIDARDNQNVSPLLLIVNRKDTKMLEMVLESHPGVDIGSKQLPTEKTVLQECCFNPEATRLLLERSANAMTRSNNAGFQPNCTGDDGGSILNVAAFYGPLATVQLLVERGADVNAADKKGTAPIHRAAMRDTPEIVEYLLHQGADLEEMSDEYGTPLMAAVWEDKTEIVKFLLGQEANVNATSTESCPYYTALQAAVKRNSPIMVGILLEHGADANLARGLSSTALCAAIREGSIGIIKLLVEAKADVGSSRGMPERLAIEKNRRDILEILVDHGVVPGRPGQRLLGYPWMWSRSSLEQLLLEYPKINHNARDSAGRTLLIVAVGHGMCPDILPEQPTLVNLQDHRGQTALIYAIRRGHHETVQRLLEASGDPLSRDVRGRDALYWAALRGDADMFGTVFRQVDKLAQTKSPFVLAINAAAAAGQADFVKELLAKIMTDFASTLALADSNGWTALYTAEQCDNPDIVDMIRHAMPGVPGGSEGVPPLLQAPTEWHPQDKFFSLLRQPDARSISVSSIARANHPMVPTRDDVYYFEVTIVNEGCNSSPCKRFAVGFCREDTPLGSGADSSWGDWWYHGGNGHFGNQEDYVNPNCGPKYGEGDVIGCGVNFKHRTAFYTKNGEIIDMAGFELKAQFSEEGGDETAGFRFKGSYTDEKTFFKCQQDPDFKDSDGLSDACGISAAI</sequence>
<gene>
    <name evidence="5" type="ORF">MHUMG1_01114</name>
</gene>
<dbReference type="PRINTS" id="PR01415">
    <property type="entry name" value="ANKYRIN"/>
</dbReference>
<organism evidence="5 6">
    <name type="scientific">Metarhizium humberi</name>
    <dbReference type="NCBI Taxonomy" id="2596975"/>
    <lineage>
        <taxon>Eukaryota</taxon>
        <taxon>Fungi</taxon>
        <taxon>Dikarya</taxon>
        <taxon>Ascomycota</taxon>
        <taxon>Pezizomycotina</taxon>
        <taxon>Sordariomycetes</taxon>
        <taxon>Hypocreomycetidae</taxon>
        <taxon>Hypocreales</taxon>
        <taxon>Clavicipitaceae</taxon>
        <taxon>Metarhizium</taxon>
    </lineage>
</organism>
<dbReference type="InterPro" id="IPR002110">
    <property type="entry name" value="Ankyrin_rpt"/>
</dbReference>
<keyword evidence="1" id="KW-0677">Repeat</keyword>
<dbReference type="Pfam" id="PF13637">
    <property type="entry name" value="Ank_4"/>
    <property type="match status" value="1"/>
</dbReference>
<reference evidence="5 6" key="1">
    <citation type="submission" date="2020-07" db="EMBL/GenBank/DDBJ databases">
        <title>Metarhizium humberi genome.</title>
        <authorList>
            <person name="Lysoe E."/>
        </authorList>
    </citation>
    <scope>NUCLEOTIDE SEQUENCE [LARGE SCALE GENOMIC DNA]</scope>
    <source>
        <strain evidence="5 6">ESALQ1638</strain>
    </source>
</reference>
<dbReference type="PANTHER" id="PTHR24198:SF165">
    <property type="entry name" value="ANKYRIN REPEAT-CONTAINING PROTEIN-RELATED"/>
    <property type="match status" value="1"/>
</dbReference>
<dbReference type="EMBL" id="JACEFI010000002">
    <property type="protein sequence ID" value="KAH0600118.1"/>
    <property type="molecule type" value="Genomic_DNA"/>
</dbReference>
<proteinExistence type="predicted"/>
<dbReference type="Pfam" id="PF00622">
    <property type="entry name" value="SPRY"/>
    <property type="match status" value="1"/>
</dbReference>
<evidence type="ECO:0000256" key="1">
    <source>
        <dbReference type="ARBA" id="ARBA00022737"/>
    </source>
</evidence>
<evidence type="ECO:0000259" key="4">
    <source>
        <dbReference type="PROSITE" id="PS50188"/>
    </source>
</evidence>
<dbReference type="InterPro" id="IPR044736">
    <property type="entry name" value="Gid1/RanBPM/SPLA_SPRY"/>
</dbReference>
<dbReference type="InterPro" id="IPR003877">
    <property type="entry name" value="SPRY_dom"/>
</dbReference>
<feature type="repeat" description="ANK" evidence="3">
    <location>
        <begin position="168"/>
        <end position="192"/>
    </location>
</feature>
<dbReference type="Pfam" id="PF12796">
    <property type="entry name" value="Ank_2"/>
    <property type="match status" value="5"/>
</dbReference>
<comment type="caution">
    <text evidence="5">The sequence shown here is derived from an EMBL/GenBank/DDBJ whole genome shotgun (WGS) entry which is preliminary data.</text>
</comment>
<evidence type="ECO:0000256" key="3">
    <source>
        <dbReference type="PROSITE-ProRule" id="PRU00023"/>
    </source>
</evidence>
<evidence type="ECO:0000313" key="6">
    <source>
        <dbReference type="Proteomes" id="UP000764110"/>
    </source>
</evidence>
<dbReference type="SUPFAM" id="SSF49899">
    <property type="entry name" value="Concanavalin A-like lectins/glucanases"/>
    <property type="match status" value="1"/>
</dbReference>
<feature type="repeat" description="ANK" evidence="3">
    <location>
        <begin position="238"/>
        <end position="270"/>
    </location>
</feature>
<feature type="repeat" description="ANK" evidence="3">
    <location>
        <begin position="382"/>
        <end position="414"/>
    </location>
</feature>
<dbReference type="CDD" id="cd12885">
    <property type="entry name" value="SPRY_RanBP_like"/>
    <property type="match status" value="1"/>
</dbReference>
<dbReference type="AlphaFoldDB" id="A0A9P8MGU6"/>
<dbReference type="PROSITE" id="PS50088">
    <property type="entry name" value="ANK_REPEAT"/>
    <property type="match status" value="8"/>
</dbReference>
<feature type="repeat" description="ANK" evidence="3">
    <location>
        <begin position="271"/>
        <end position="303"/>
    </location>
</feature>
<dbReference type="Proteomes" id="UP000764110">
    <property type="component" value="Unassembled WGS sequence"/>
</dbReference>
<feature type="repeat" description="ANK" evidence="3">
    <location>
        <begin position="415"/>
        <end position="447"/>
    </location>
</feature>
<feature type="repeat" description="ANK" evidence="3">
    <location>
        <begin position="642"/>
        <end position="674"/>
    </location>
</feature>
<dbReference type="InterPro" id="IPR043136">
    <property type="entry name" value="B30.2/SPRY_sf"/>
</dbReference>